<evidence type="ECO:0000259" key="1">
    <source>
        <dbReference type="PROSITE" id="PS50011"/>
    </source>
</evidence>
<dbReference type="Gene3D" id="1.10.510.10">
    <property type="entry name" value="Transferase(Phosphotransferase) domain 1"/>
    <property type="match status" value="1"/>
</dbReference>
<dbReference type="GO" id="GO:0004672">
    <property type="term" value="F:protein kinase activity"/>
    <property type="evidence" value="ECO:0007669"/>
    <property type="project" value="InterPro"/>
</dbReference>
<evidence type="ECO:0000313" key="3">
    <source>
        <dbReference type="Proteomes" id="UP000799778"/>
    </source>
</evidence>
<dbReference type="GO" id="GO:0005524">
    <property type="term" value="F:ATP binding"/>
    <property type="evidence" value="ECO:0007669"/>
    <property type="project" value="InterPro"/>
</dbReference>
<keyword evidence="3" id="KW-1185">Reference proteome</keyword>
<sequence length="278" mass="32068">MVKSLVDCRTIQFSKLRELDRLGPAVDLRLYQDEEGQQRKVVFKIYATYKPRPISMFWPELHLFHRLPPHPNLLALDRVVLEDIESRVIGFTTRYISGGTLDNMAIVFRLEWLKQLLQVVDFLNLELGVMHQDTAPRNILLNTETDKILLYDINYSASKKDDQLVDQDDVAGVTFTLHELIPGDQSFTAGHQRRNGINMVRDMPNWIPKRELNAEVSEFRRVLNDWTMKRTADGNMMERYLNATSPILIPEMPTPPDYEIPISYGATANGEPVWDTGP</sequence>
<accession>A0A6A5XQX1</accession>
<dbReference type="RefSeq" id="XP_033383638.1">
    <property type="nucleotide sequence ID" value="XM_033533106.1"/>
</dbReference>
<proteinExistence type="predicted"/>
<dbReference type="GeneID" id="54290503"/>
<dbReference type="PROSITE" id="PS50011">
    <property type="entry name" value="PROTEIN_KINASE_DOM"/>
    <property type="match status" value="1"/>
</dbReference>
<dbReference type="EMBL" id="ML978069">
    <property type="protein sequence ID" value="KAF2015299.1"/>
    <property type="molecule type" value="Genomic_DNA"/>
</dbReference>
<dbReference type="AlphaFoldDB" id="A0A6A5XQX1"/>
<dbReference type="SUPFAM" id="SSF56112">
    <property type="entry name" value="Protein kinase-like (PK-like)"/>
    <property type="match status" value="1"/>
</dbReference>
<reference evidence="2" key="1">
    <citation type="journal article" date="2020" name="Stud. Mycol.">
        <title>101 Dothideomycetes genomes: a test case for predicting lifestyles and emergence of pathogens.</title>
        <authorList>
            <person name="Haridas S."/>
            <person name="Albert R."/>
            <person name="Binder M."/>
            <person name="Bloem J."/>
            <person name="Labutti K."/>
            <person name="Salamov A."/>
            <person name="Andreopoulos B."/>
            <person name="Baker S."/>
            <person name="Barry K."/>
            <person name="Bills G."/>
            <person name="Bluhm B."/>
            <person name="Cannon C."/>
            <person name="Castanera R."/>
            <person name="Culley D."/>
            <person name="Daum C."/>
            <person name="Ezra D."/>
            <person name="Gonzalez J."/>
            <person name="Henrissat B."/>
            <person name="Kuo A."/>
            <person name="Liang C."/>
            <person name="Lipzen A."/>
            <person name="Lutzoni F."/>
            <person name="Magnuson J."/>
            <person name="Mondo S."/>
            <person name="Nolan M."/>
            <person name="Ohm R."/>
            <person name="Pangilinan J."/>
            <person name="Park H.-J."/>
            <person name="Ramirez L."/>
            <person name="Alfaro M."/>
            <person name="Sun H."/>
            <person name="Tritt A."/>
            <person name="Yoshinaga Y."/>
            <person name="Zwiers L.-H."/>
            <person name="Turgeon B."/>
            <person name="Goodwin S."/>
            <person name="Spatafora J."/>
            <person name="Crous P."/>
            <person name="Grigoriev I."/>
        </authorList>
    </citation>
    <scope>NUCLEOTIDE SEQUENCE</scope>
    <source>
        <strain evidence="2">CBS 175.79</strain>
    </source>
</reference>
<dbReference type="Proteomes" id="UP000799778">
    <property type="component" value="Unassembled WGS sequence"/>
</dbReference>
<dbReference type="InterPro" id="IPR011009">
    <property type="entry name" value="Kinase-like_dom_sf"/>
</dbReference>
<evidence type="ECO:0000313" key="2">
    <source>
        <dbReference type="EMBL" id="KAF2015299.1"/>
    </source>
</evidence>
<name>A0A6A5XQX1_9PLEO</name>
<feature type="domain" description="Protein kinase" evidence="1">
    <location>
        <begin position="16"/>
        <end position="278"/>
    </location>
</feature>
<gene>
    <name evidence="2" type="ORF">BU24DRAFT_480093</name>
</gene>
<dbReference type="OrthoDB" id="4062651at2759"/>
<organism evidence="2 3">
    <name type="scientific">Aaosphaeria arxii CBS 175.79</name>
    <dbReference type="NCBI Taxonomy" id="1450172"/>
    <lineage>
        <taxon>Eukaryota</taxon>
        <taxon>Fungi</taxon>
        <taxon>Dikarya</taxon>
        <taxon>Ascomycota</taxon>
        <taxon>Pezizomycotina</taxon>
        <taxon>Dothideomycetes</taxon>
        <taxon>Pleosporomycetidae</taxon>
        <taxon>Pleosporales</taxon>
        <taxon>Pleosporales incertae sedis</taxon>
        <taxon>Aaosphaeria</taxon>
    </lineage>
</organism>
<dbReference type="InterPro" id="IPR000719">
    <property type="entry name" value="Prot_kinase_dom"/>
</dbReference>
<protein>
    <recommendedName>
        <fullName evidence="1">Protein kinase domain-containing protein</fullName>
    </recommendedName>
</protein>